<evidence type="ECO:0000256" key="1">
    <source>
        <dbReference type="ARBA" id="ARBA00004651"/>
    </source>
</evidence>
<dbReference type="PANTHER" id="PTHR30213">
    <property type="entry name" value="INNER MEMBRANE PROTEIN YHJD"/>
    <property type="match status" value="1"/>
</dbReference>
<dbReference type="NCBIfam" id="TIGR00765">
    <property type="entry name" value="yihY_not_rbn"/>
    <property type="match status" value="1"/>
</dbReference>
<evidence type="ECO:0000256" key="5">
    <source>
        <dbReference type="ARBA" id="ARBA00023136"/>
    </source>
</evidence>
<feature type="transmembrane region" description="Helical" evidence="6">
    <location>
        <begin position="24"/>
        <end position="46"/>
    </location>
</feature>
<keyword evidence="5 6" id="KW-0472">Membrane</keyword>
<feature type="transmembrane region" description="Helical" evidence="6">
    <location>
        <begin position="84"/>
        <end position="104"/>
    </location>
</feature>
<evidence type="ECO:0000313" key="8">
    <source>
        <dbReference type="Proteomes" id="UP001258181"/>
    </source>
</evidence>
<evidence type="ECO:0000256" key="6">
    <source>
        <dbReference type="SAM" id="Phobius"/>
    </source>
</evidence>
<dbReference type="Pfam" id="PF03631">
    <property type="entry name" value="Virul_fac_BrkB"/>
    <property type="match status" value="1"/>
</dbReference>
<dbReference type="PIRSF" id="PIRSF035875">
    <property type="entry name" value="RNase_BN"/>
    <property type="match status" value="1"/>
</dbReference>
<evidence type="ECO:0000256" key="2">
    <source>
        <dbReference type="ARBA" id="ARBA00022475"/>
    </source>
</evidence>
<feature type="transmembrane region" description="Helical" evidence="6">
    <location>
        <begin position="235"/>
        <end position="264"/>
    </location>
</feature>
<evidence type="ECO:0000256" key="3">
    <source>
        <dbReference type="ARBA" id="ARBA00022692"/>
    </source>
</evidence>
<feature type="transmembrane region" description="Helical" evidence="6">
    <location>
        <begin position="201"/>
        <end position="223"/>
    </location>
</feature>
<gene>
    <name evidence="7" type="ORF">J2X07_000772</name>
</gene>
<dbReference type="InterPro" id="IPR017039">
    <property type="entry name" value="Virul_fac_BrkB"/>
</dbReference>
<name>A0ABU1TX63_9BACL</name>
<keyword evidence="3 6" id="KW-0812">Transmembrane</keyword>
<dbReference type="EMBL" id="JAVDWA010000001">
    <property type="protein sequence ID" value="MDR7071797.1"/>
    <property type="molecule type" value="Genomic_DNA"/>
</dbReference>
<protein>
    <submittedName>
        <fullName evidence="7">Membrane protein</fullName>
    </submittedName>
</protein>
<accession>A0ABU1TX63</accession>
<keyword evidence="4 6" id="KW-1133">Transmembrane helix</keyword>
<proteinExistence type="predicted"/>
<feature type="transmembrane region" description="Helical" evidence="6">
    <location>
        <begin position="124"/>
        <end position="146"/>
    </location>
</feature>
<sequence length="281" mass="32052">MLVFLNRLIIELKRANISDLSAQLAYYFLLSVFPLLIFLLTLLPYLNLEPKEIVHFFQEYAPGNTGVLLEKQIYVLLNQTNTSLLSFSILAVLWSASSGTNAIIRAINYAYGTEETRPIWKIKLYGLSLTIGIVVVVVITLLLPVFGKTILEEISRFIDFPRHLSLLFNFLRWIVGFCVMALVLIMLYYLAPNQRFHVKEVLVGSIFATLSWQLISLAFSFYVTNFENYSSTYGSLGAVIILLIWFYLSGMVIVIGGVINAVLFTIKNKNEAIQWGFFFRQ</sequence>
<organism evidence="7 8">
    <name type="scientific">Fictibacillus barbaricus</name>
    <dbReference type="NCBI Taxonomy" id="182136"/>
    <lineage>
        <taxon>Bacteria</taxon>
        <taxon>Bacillati</taxon>
        <taxon>Bacillota</taxon>
        <taxon>Bacilli</taxon>
        <taxon>Bacillales</taxon>
        <taxon>Fictibacillaceae</taxon>
        <taxon>Fictibacillus</taxon>
    </lineage>
</organism>
<reference evidence="7 8" key="1">
    <citation type="submission" date="2023-07" db="EMBL/GenBank/DDBJ databases">
        <title>Sorghum-associated microbial communities from plants grown in Nebraska, USA.</title>
        <authorList>
            <person name="Schachtman D."/>
        </authorList>
    </citation>
    <scope>NUCLEOTIDE SEQUENCE [LARGE SCALE GENOMIC DNA]</scope>
    <source>
        <strain evidence="7 8">BE211</strain>
    </source>
</reference>
<dbReference type="PANTHER" id="PTHR30213:SF0">
    <property type="entry name" value="UPF0761 MEMBRANE PROTEIN YIHY"/>
    <property type="match status" value="1"/>
</dbReference>
<evidence type="ECO:0000313" key="7">
    <source>
        <dbReference type="EMBL" id="MDR7071797.1"/>
    </source>
</evidence>
<dbReference type="RefSeq" id="WP_310256584.1">
    <property type="nucleotide sequence ID" value="NZ_JAVDWA010000001.1"/>
</dbReference>
<dbReference type="Proteomes" id="UP001258181">
    <property type="component" value="Unassembled WGS sequence"/>
</dbReference>
<comment type="caution">
    <text evidence="7">The sequence shown here is derived from an EMBL/GenBank/DDBJ whole genome shotgun (WGS) entry which is preliminary data.</text>
</comment>
<keyword evidence="8" id="KW-1185">Reference proteome</keyword>
<feature type="transmembrane region" description="Helical" evidence="6">
    <location>
        <begin position="166"/>
        <end position="189"/>
    </location>
</feature>
<keyword evidence="2" id="KW-1003">Cell membrane</keyword>
<comment type="subcellular location">
    <subcellularLocation>
        <location evidence="1">Cell membrane</location>
        <topology evidence="1">Multi-pass membrane protein</topology>
    </subcellularLocation>
</comment>
<evidence type="ECO:0000256" key="4">
    <source>
        <dbReference type="ARBA" id="ARBA00022989"/>
    </source>
</evidence>